<dbReference type="GO" id="GO:0009432">
    <property type="term" value="P:SOS response"/>
    <property type="evidence" value="ECO:0007669"/>
    <property type="project" value="UniProtKB-KW"/>
</dbReference>
<keyword evidence="3 11" id="KW-0378">Hydrolase</keyword>
<evidence type="ECO:0000313" key="12">
    <source>
        <dbReference type="Proteomes" id="UP000248897"/>
    </source>
</evidence>
<evidence type="ECO:0000259" key="10">
    <source>
        <dbReference type="PROSITE" id="PS50164"/>
    </source>
</evidence>
<keyword evidence="4" id="KW-0267">Excision nuclease</keyword>
<dbReference type="EMBL" id="LS483469">
    <property type="protein sequence ID" value="SQI36926.1"/>
    <property type="molecule type" value="Genomic_DNA"/>
</dbReference>
<dbReference type="InterPro" id="IPR000305">
    <property type="entry name" value="GIY-YIG_endonuc"/>
</dbReference>
<evidence type="ECO:0000256" key="6">
    <source>
        <dbReference type="ARBA" id="ARBA00023236"/>
    </source>
</evidence>
<evidence type="ECO:0000256" key="8">
    <source>
        <dbReference type="ARBA" id="ARBA00042138"/>
    </source>
</evidence>
<dbReference type="AlphaFoldDB" id="A0A2X4UAX3"/>
<sequence length="120" mass="13764">MMPNRLEPELDIYQYPEHLRTSLEVLPKSPGVYLFHGLSDSMPLYIGKSVNIRSRVMAHFRTQDEARLLRQTQRISFHETAGELGALLLEAQLIKQQQPLFNNACAVRSSSVHCIWMAAR</sequence>
<dbReference type="PROSITE" id="PS50164">
    <property type="entry name" value="GIY_YIG"/>
    <property type="match status" value="1"/>
</dbReference>
<gene>
    <name evidence="11" type="primary">cho</name>
    <name evidence="11" type="ORF">NCTC12961_02282</name>
</gene>
<dbReference type="GO" id="GO:0016787">
    <property type="term" value="F:hydrolase activity"/>
    <property type="evidence" value="ECO:0007669"/>
    <property type="project" value="UniProtKB-KW"/>
</dbReference>
<keyword evidence="1" id="KW-0227">DNA damage</keyword>
<evidence type="ECO:0000313" key="11">
    <source>
        <dbReference type="EMBL" id="SQI36926.1"/>
    </source>
</evidence>
<keyword evidence="5" id="KW-0234">DNA repair</keyword>
<dbReference type="GO" id="GO:0009380">
    <property type="term" value="C:excinuclease repair complex"/>
    <property type="evidence" value="ECO:0007669"/>
    <property type="project" value="TreeGrafter"/>
</dbReference>
<dbReference type="SUPFAM" id="SSF82771">
    <property type="entry name" value="GIY-YIG endonuclease"/>
    <property type="match status" value="1"/>
</dbReference>
<dbReference type="SMART" id="SM00465">
    <property type="entry name" value="GIYc"/>
    <property type="match status" value="1"/>
</dbReference>
<keyword evidence="2" id="KW-0228">DNA excision</keyword>
<evidence type="ECO:0000256" key="3">
    <source>
        <dbReference type="ARBA" id="ARBA00022801"/>
    </source>
</evidence>
<name>A0A2X4UAX3_SERPL</name>
<dbReference type="GO" id="GO:0004518">
    <property type="term" value="F:nuclease activity"/>
    <property type="evidence" value="ECO:0007669"/>
    <property type="project" value="UniProtKB-KW"/>
</dbReference>
<evidence type="ECO:0000256" key="7">
    <source>
        <dbReference type="ARBA" id="ARBA00040756"/>
    </source>
</evidence>
<dbReference type="Gene3D" id="3.40.1440.10">
    <property type="entry name" value="GIY-YIG endonuclease"/>
    <property type="match status" value="1"/>
</dbReference>
<evidence type="ECO:0000256" key="9">
    <source>
        <dbReference type="ARBA" id="ARBA00042732"/>
    </source>
</evidence>
<dbReference type="InterPro" id="IPR047296">
    <property type="entry name" value="GIY-YIG_UvrC_Cho"/>
</dbReference>
<evidence type="ECO:0000256" key="4">
    <source>
        <dbReference type="ARBA" id="ARBA00022881"/>
    </source>
</evidence>
<dbReference type="PANTHER" id="PTHR30562">
    <property type="entry name" value="UVRC/OXIDOREDUCTASE"/>
    <property type="match status" value="1"/>
</dbReference>
<accession>A0A2X4UAX3</accession>
<dbReference type="InterPro" id="IPR035901">
    <property type="entry name" value="GIY-YIG_endonuc_sf"/>
</dbReference>
<proteinExistence type="predicted"/>
<dbReference type="Proteomes" id="UP000248897">
    <property type="component" value="Chromosome 1"/>
</dbReference>
<evidence type="ECO:0000256" key="5">
    <source>
        <dbReference type="ARBA" id="ARBA00023204"/>
    </source>
</evidence>
<dbReference type="InterPro" id="IPR050066">
    <property type="entry name" value="UvrABC_protein_C"/>
</dbReference>
<evidence type="ECO:0000256" key="1">
    <source>
        <dbReference type="ARBA" id="ARBA00022763"/>
    </source>
</evidence>
<dbReference type="CDD" id="cd10434">
    <property type="entry name" value="GIY-YIG_UvrC_Cho"/>
    <property type="match status" value="1"/>
</dbReference>
<keyword evidence="6" id="KW-0742">SOS response</keyword>
<protein>
    <recommendedName>
        <fullName evidence="7">Excinuclease cho</fullName>
    </recommendedName>
    <alternativeName>
        <fullName evidence="9">Endonuclease cho</fullName>
    </alternativeName>
    <alternativeName>
        <fullName evidence="8">UvrC homolog protein</fullName>
    </alternativeName>
</protein>
<organism evidence="11 12">
    <name type="scientific">Serratia plymuthica</name>
    <dbReference type="NCBI Taxonomy" id="82996"/>
    <lineage>
        <taxon>Bacteria</taxon>
        <taxon>Pseudomonadati</taxon>
        <taxon>Pseudomonadota</taxon>
        <taxon>Gammaproteobacteria</taxon>
        <taxon>Enterobacterales</taxon>
        <taxon>Yersiniaceae</taxon>
        <taxon>Serratia</taxon>
    </lineage>
</organism>
<dbReference type="GO" id="GO:0006289">
    <property type="term" value="P:nucleotide-excision repair"/>
    <property type="evidence" value="ECO:0007669"/>
    <property type="project" value="InterPro"/>
</dbReference>
<reference evidence="11 12" key="1">
    <citation type="submission" date="2018-06" db="EMBL/GenBank/DDBJ databases">
        <authorList>
            <consortium name="Pathogen Informatics"/>
            <person name="Doyle S."/>
        </authorList>
    </citation>
    <scope>NUCLEOTIDE SEQUENCE [LARGE SCALE GENOMIC DNA]</scope>
    <source>
        <strain evidence="11 12">NCTC12961</strain>
    </source>
</reference>
<dbReference type="STRING" id="82996.ADP72_01445"/>
<dbReference type="PANTHER" id="PTHR30562:SF10">
    <property type="entry name" value="EXCINUCLEASE CHO"/>
    <property type="match status" value="1"/>
</dbReference>
<feature type="domain" description="GIY-YIG" evidence="10">
    <location>
        <begin position="28"/>
        <end position="103"/>
    </location>
</feature>
<evidence type="ECO:0000256" key="2">
    <source>
        <dbReference type="ARBA" id="ARBA00022769"/>
    </source>
</evidence>